<dbReference type="Proteomes" id="UP000823889">
    <property type="component" value="Unassembled WGS sequence"/>
</dbReference>
<protein>
    <submittedName>
        <fullName evidence="1">Uncharacterized protein</fullName>
    </submittedName>
</protein>
<dbReference type="EMBL" id="DWUQ01000104">
    <property type="protein sequence ID" value="HJD44397.1"/>
    <property type="molecule type" value="Genomic_DNA"/>
</dbReference>
<reference evidence="1" key="1">
    <citation type="journal article" date="2021" name="PeerJ">
        <title>Extensive microbial diversity within the chicken gut microbiome revealed by metagenomics and culture.</title>
        <authorList>
            <person name="Gilroy R."/>
            <person name="Ravi A."/>
            <person name="Getino M."/>
            <person name="Pursley I."/>
            <person name="Horton D.L."/>
            <person name="Alikhan N.F."/>
            <person name="Baker D."/>
            <person name="Gharbi K."/>
            <person name="Hall N."/>
            <person name="Watson M."/>
            <person name="Adriaenssens E.M."/>
            <person name="Foster-Nyarko E."/>
            <person name="Jarju S."/>
            <person name="Secka A."/>
            <person name="Antonio M."/>
            <person name="Oren A."/>
            <person name="Chaudhuri R.R."/>
            <person name="La Ragione R."/>
            <person name="Hildebrand F."/>
            <person name="Pallen M.J."/>
        </authorList>
    </citation>
    <scope>NUCLEOTIDE SEQUENCE</scope>
    <source>
        <strain evidence="1">9264</strain>
    </source>
</reference>
<comment type="caution">
    <text evidence="1">The sequence shown here is derived from an EMBL/GenBank/DDBJ whole genome shotgun (WGS) entry which is preliminary data.</text>
</comment>
<gene>
    <name evidence="1" type="ORF">H9906_05120</name>
</gene>
<organism evidence="1 2">
    <name type="scientific">Candidatus Paenalcaligenes intestinipullorum</name>
    <dbReference type="NCBI Taxonomy" id="2838718"/>
    <lineage>
        <taxon>Bacteria</taxon>
        <taxon>Pseudomonadati</taxon>
        <taxon>Pseudomonadota</taxon>
        <taxon>Betaproteobacteria</taxon>
        <taxon>Burkholderiales</taxon>
        <taxon>Alcaligenaceae</taxon>
        <taxon>Paenalcaligenes</taxon>
    </lineage>
</organism>
<reference evidence="1" key="2">
    <citation type="submission" date="2021-04" db="EMBL/GenBank/DDBJ databases">
        <authorList>
            <person name="Gilroy R."/>
        </authorList>
    </citation>
    <scope>NUCLEOTIDE SEQUENCE</scope>
    <source>
        <strain evidence="1">9264</strain>
    </source>
</reference>
<dbReference type="AlphaFoldDB" id="A0A9D2RIQ8"/>
<sequence length="88" mass="10303">MSDYIYVLNDEGKAQIKAFLKQHGLPNLNLEAYYAAAEVDGDRFHERHAHLPRLILEPLCSVDQLEHELILEPHYYNKRPFDEAEPEL</sequence>
<evidence type="ECO:0000313" key="2">
    <source>
        <dbReference type="Proteomes" id="UP000823889"/>
    </source>
</evidence>
<evidence type="ECO:0000313" key="1">
    <source>
        <dbReference type="EMBL" id="HJD44397.1"/>
    </source>
</evidence>
<accession>A0A9D2RIQ8</accession>
<proteinExistence type="predicted"/>
<name>A0A9D2RIQ8_9BURK</name>